<proteinExistence type="predicted"/>
<feature type="domain" description="PAC" evidence="19">
    <location>
        <begin position="665"/>
        <end position="716"/>
    </location>
</feature>
<feature type="domain" description="PAC" evidence="19">
    <location>
        <begin position="534"/>
        <end position="590"/>
    </location>
</feature>
<dbReference type="SMART" id="SM00448">
    <property type="entry name" value="REC"/>
    <property type="match status" value="1"/>
</dbReference>
<dbReference type="InterPro" id="IPR004358">
    <property type="entry name" value="Sig_transdc_His_kin-like_C"/>
</dbReference>
<comment type="caution">
    <text evidence="20">The sequence shown here is derived from an EMBL/GenBank/DDBJ whole genome shotgun (WGS) entry which is preliminary data.</text>
</comment>
<dbReference type="PRINTS" id="PR00344">
    <property type="entry name" value="BCTRLSENSOR"/>
</dbReference>
<dbReference type="EC" id="2.7.13.3" evidence="3"/>
<dbReference type="Pfam" id="PF02518">
    <property type="entry name" value="HATPase_c"/>
    <property type="match status" value="1"/>
</dbReference>
<dbReference type="CDD" id="cd17546">
    <property type="entry name" value="REC_hyHK_CKI1_RcsC-like"/>
    <property type="match status" value="1"/>
</dbReference>
<dbReference type="InterPro" id="IPR013656">
    <property type="entry name" value="PAS_4"/>
</dbReference>
<dbReference type="Gene3D" id="2.10.70.100">
    <property type="match status" value="1"/>
</dbReference>
<dbReference type="InterPro" id="IPR000700">
    <property type="entry name" value="PAS-assoc_C"/>
</dbReference>
<dbReference type="SMART" id="SM00086">
    <property type="entry name" value="PAC"/>
    <property type="match status" value="3"/>
</dbReference>
<dbReference type="AlphaFoldDB" id="A0A7X1E4C7"/>
<feature type="domain" description="PAS" evidence="18">
    <location>
        <begin position="616"/>
        <end position="662"/>
    </location>
</feature>
<dbReference type="InterPro" id="IPR003661">
    <property type="entry name" value="HisK_dim/P_dom"/>
</dbReference>
<dbReference type="InterPro" id="IPR000014">
    <property type="entry name" value="PAS"/>
</dbReference>
<dbReference type="InterPro" id="IPR035965">
    <property type="entry name" value="PAS-like_dom_sf"/>
</dbReference>
<evidence type="ECO:0000256" key="2">
    <source>
        <dbReference type="ARBA" id="ARBA00004651"/>
    </source>
</evidence>
<evidence type="ECO:0000256" key="10">
    <source>
        <dbReference type="ARBA" id="ARBA00022840"/>
    </source>
</evidence>
<evidence type="ECO:0000256" key="4">
    <source>
        <dbReference type="ARBA" id="ARBA00022475"/>
    </source>
</evidence>
<dbReference type="EMBL" id="JACHVA010000081">
    <property type="protein sequence ID" value="MBC2602001.1"/>
    <property type="molecule type" value="Genomic_DNA"/>
</dbReference>
<keyword evidence="5 13" id="KW-0597">Phosphoprotein</keyword>
<keyword evidence="7 15" id="KW-0812">Transmembrane</keyword>
<keyword evidence="15" id="KW-0472">Membrane</keyword>
<dbReference type="SMART" id="SM00091">
    <property type="entry name" value="PAS"/>
    <property type="match status" value="3"/>
</dbReference>
<feature type="domain" description="Histidine kinase" evidence="16">
    <location>
        <begin position="755"/>
        <end position="977"/>
    </location>
</feature>
<dbReference type="SUPFAM" id="SSF55785">
    <property type="entry name" value="PYP-like sensor domain (PAS domain)"/>
    <property type="match status" value="3"/>
</dbReference>
<dbReference type="NCBIfam" id="TIGR00229">
    <property type="entry name" value="sensory_box"/>
    <property type="match status" value="1"/>
</dbReference>
<dbReference type="CDD" id="cd00082">
    <property type="entry name" value="HisKA"/>
    <property type="match status" value="1"/>
</dbReference>
<reference evidence="20 21" key="1">
    <citation type="submission" date="2020-07" db="EMBL/GenBank/DDBJ databases">
        <authorList>
            <person name="Feng X."/>
        </authorList>
    </citation>
    <scope>NUCLEOTIDE SEQUENCE [LARGE SCALE GENOMIC DNA]</scope>
    <source>
        <strain evidence="20 21">JCM14086</strain>
    </source>
</reference>
<sequence length="1249" mass="139696">MGIFLLVIVLLSFAWIWRVEMRETAQEGAAKLDLQRARLDIDLTTPVKAIQEARFLSTASLSSERYQQALKSIVRENESIESLRVLDNMGRELLRVNEESIEDPQASTDPSASANLSDEYLEELRSLSAGEIMISDFFVVPSRGRLEPKVFIGTGLFFASGARAGYIVVDVLANQILEDVAGLLGNGNRDLSLISADGRWIYDSSSEDPWASLKDTSQSRWILDEHPNVWRAMISSGDGSYSEEGLWIFREHIPLETNRSKAPRVLTVDSAPIGAINADPFFIVRQVSDKPSWHQILMVMIPIVVLFILAIVIVVPAMIRKQRALRLSQQASRDLSDASLRTRMAMEAAGISEWRIDFDGGVVETDKRMAGMLLLGPGEGIRTVEDWEGRIHPQDRSRVIDELEQRWGEGKGTFSLRHRMKRGDESWGWYRFRGAVRTDEFDHRKFILGAYIDLTDVVLRDAELNRLELATRQTLSGIAILDQMGSLEWANPAFRDHPERQGKEILGKPIWELFVFSGNQVAEEQETMRSAVIRGTEFSLVVARASGGEEAFWSRVVGNPVLDEGGIPTNYLVIESDISREMRVESDLRKSESLLLESQRLASIGSWEIDPVEDTVFWSNEVYRIFGVSRDSTMTLDLALDLFDREDREAMAASVKEAIETGKGFEREAMFRRPDGQTRWAFAKGMALREGGVTTKLYGIVQDISAQKDSETALVRAKEEAEVLNGQLAGALDKARDSEKKAQEASEAKSSFLSMISHEIRNPMNGVIGMADLLRQTELDEVQADYVETIHSSGSTVVMLLDDILDFNRLEHGKIQFEHKEFSLDSAVEESVLFFSPKLVQKGVDFAYWIDPEVPKYVIGDITRVKQILFNLLGNAVKFTDGGSITVEVELRERRQNDRCLLLFTVKDTGIGIPENRHDRIFQSFSQVDPSITRKFGGSGLGLAISKELSLRMGGDIEFESEEGEGTCFEVLLPFSASHSREPVQKRKGGGHVLVWTRLTTREKQCRSILEQAGLSVEFFSDSEGLVAAIREAAPDVWIFIDYKLLEGDASLLVALESRPTESNPVVVISVPGQKTEFRFPVVWLTKPVSEKRVLSILEGSTGKKKIRTADPMFPEKSESNNDMRILVAEDNLVNQKVIRLLLKRLGYDCTVVENGARAVEKVMNESFDLVLMDIQMPEMDGIEASGKIVEAIASEKRPRIVALTAGATRDNREDAEEAGMDGYLTKPVQAGALEQELQATSEFLAKRG</sequence>
<evidence type="ECO:0000256" key="9">
    <source>
        <dbReference type="ARBA" id="ARBA00022777"/>
    </source>
</evidence>
<dbReference type="InterPro" id="IPR003594">
    <property type="entry name" value="HATPase_dom"/>
</dbReference>
<dbReference type="GO" id="GO:0005886">
    <property type="term" value="C:plasma membrane"/>
    <property type="evidence" value="ECO:0007669"/>
    <property type="project" value="UniProtKB-SubCell"/>
</dbReference>
<dbReference type="Pfam" id="PF00072">
    <property type="entry name" value="Response_reg"/>
    <property type="match status" value="1"/>
</dbReference>
<evidence type="ECO:0000256" key="14">
    <source>
        <dbReference type="SAM" id="Coils"/>
    </source>
</evidence>
<evidence type="ECO:0000256" key="7">
    <source>
        <dbReference type="ARBA" id="ARBA00022692"/>
    </source>
</evidence>
<feature type="transmembrane region" description="Helical" evidence="15">
    <location>
        <begin position="296"/>
        <end position="319"/>
    </location>
</feature>
<evidence type="ECO:0000259" key="19">
    <source>
        <dbReference type="PROSITE" id="PS50113"/>
    </source>
</evidence>
<comment type="catalytic activity">
    <reaction evidence="1">
        <text>ATP + protein L-histidine = ADP + protein N-phospho-L-histidine.</text>
        <dbReference type="EC" id="2.7.13.3"/>
    </reaction>
</comment>
<dbReference type="PANTHER" id="PTHR45339:SF1">
    <property type="entry name" value="HYBRID SIGNAL TRANSDUCTION HISTIDINE KINASE J"/>
    <property type="match status" value="1"/>
</dbReference>
<dbReference type="GO" id="GO:0005524">
    <property type="term" value="F:ATP binding"/>
    <property type="evidence" value="ECO:0007669"/>
    <property type="project" value="UniProtKB-KW"/>
</dbReference>
<dbReference type="CDD" id="cd16922">
    <property type="entry name" value="HATPase_EvgS-ArcB-TorS-like"/>
    <property type="match status" value="1"/>
</dbReference>
<dbReference type="FunFam" id="3.30.565.10:FF:000010">
    <property type="entry name" value="Sensor histidine kinase RcsC"/>
    <property type="match status" value="1"/>
</dbReference>
<name>A0A7X1E4C7_9BACT</name>
<organism evidence="20 21">
    <name type="scientific">Puniceicoccus vermicola</name>
    <dbReference type="NCBI Taxonomy" id="388746"/>
    <lineage>
        <taxon>Bacteria</taxon>
        <taxon>Pseudomonadati</taxon>
        <taxon>Verrucomicrobiota</taxon>
        <taxon>Opitutia</taxon>
        <taxon>Puniceicoccales</taxon>
        <taxon>Puniceicoccaceae</taxon>
        <taxon>Puniceicoccus</taxon>
    </lineage>
</organism>
<dbReference type="CDD" id="cd00130">
    <property type="entry name" value="PAS"/>
    <property type="match status" value="3"/>
</dbReference>
<evidence type="ECO:0000256" key="11">
    <source>
        <dbReference type="ARBA" id="ARBA00022989"/>
    </source>
</evidence>
<evidence type="ECO:0000256" key="8">
    <source>
        <dbReference type="ARBA" id="ARBA00022741"/>
    </source>
</evidence>
<dbReference type="InterPro" id="IPR005467">
    <property type="entry name" value="His_kinase_dom"/>
</dbReference>
<dbReference type="SUPFAM" id="SSF47384">
    <property type="entry name" value="Homodimeric domain of signal transducing histidine kinase"/>
    <property type="match status" value="1"/>
</dbReference>
<dbReference type="Pfam" id="PF00512">
    <property type="entry name" value="HisKA"/>
    <property type="match status" value="1"/>
</dbReference>
<keyword evidence="10" id="KW-0067">ATP-binding</keyword>
<comment type="subcellular location">
    <subcellularLocation>
        <location evidence="2">Cell membrane</location>
        <topology evidence="2">Multi-pass membrane protein</topology>
    </subcellularLocation>
</comment>
<dbReference type="PROSITE" id="PS50109">
    <property type="entry name" value="HIS_KIN"/>
    <property type="match status" value="1"/>
</dbReference>
<evidence type="ECO:0000313" key="21">
    <source>
        <dbReference type="Proteomes" id="UP000525652"/>
    </source>
</evidence>
<dbReference type="InterPro" id="IPR036097">
    <property type="entry name" value="HisK_dim/P_sf"/>
</dbReference>
<feature type="domain" description="Response regulatory" evidence="17">
    <location>
        <begin position="1125"/>
        <end position="1242"/>
    </location>
</feature>
<protein>
    <recommendedName>
        <fullName evidence="3">histidine kinase</fullName>
        <ecNumber evidence="3">2.7.13.3</ecNumber>
    </recommendedName>
</protein>
<evidence type="ECO:0000256" key="1">
    <source>
        <dbReference type="ARBA" id="ARBA00000085"/>
    </source>
</evidence>
<gene>
    <name evidence="20" type="ORF">H5P30_09450</name>
</gene>
<dbReference type="SUPFAM" id="SSF103190">
    <property type="entry name" value="Sensory domain-like"/>
    <property type="match status" value="2"/>
</dbReference>
<evidence type="ECO:0000313" key="20">
    <source>
        <dbReference type="EMBL" id="MBC2602001.1"/>
    </source>
</evidence>
<dbReference type="InterPro" id="IPR048760">
    <property type="entry name" value="VP0354-like_sensor_dom"/>
</dbReference>
<evidence type="ECO:0000256" key="13">
    <source>
        <dbReference type="PROSITE-ProRule" id="PRU00169"/>
    </source>
</evidence>
<keyword evidence="9" id="KW-0418">Kinase</keyword>
<dbReference type="SUPFAM" id="SSF55874">
    <property type="entry name" value="ATPase domain of HSP90 chaperone/DNA topoisomerase II/histidine kinase"/>
    <property type="match status" value="1"/>
</dbReference>
<dbReference type="SMART" id="SM00387">
    <property type="entry name" value="HATPase_c"/>
    <property type="match status" value="1"/>
</dbReference>
<dbReference type="InterPro" id="IPR001610">
    <property type="entry name" value="PAC"/>
</dbReference>
<dbReference type="InterPro" id="IPR011006">
    <property type="entry name" value="CheY-like_superfamily"/>
</dbReference>
<accession>A0A7X1E4C7</accession>
<keyword evidence="14" id="KW-0175">Coiled coil</keyword>
<dbReference type="Gene3D" id="3.30.565.10">
    <property type="entry name" value="Histidine kinase-like ATPase, C-terminal domain"/>
    <property type="match status" value="1"/>
</dbReference>
<dbReference type="Gene3D" id="3.30.450.20">
    <property type="entry name" value="PAS domain"/>
    <property type="match status" value="5"/>
</dbReference>
<feature type="coiled-coil region" evidence="14">
    <location>
        <begin position="714"/>
        <end position="748"/>
    </location>
</feature>
<evidence type="ECO:0000259" key="16">
    <source>
        <dbReference type="PROSITE" id="PS50109"/>
    </source>
</evidence>
<dbReference type="InterPro" id="IPR013655">
    <property type="entry name" value="PAS_fold_3"/>
</dbReference>
<keyword evidence="4" id="KW-1003">Cell membrane</keyword>
<dbReference type="Pfam" id="PF21623">
    <property type="entry name" value="HK_sensor_dom_bact"/>
    <property type="match status" value="1"/>
</dbReference>
<keyword evidence="6" id="KW-0808">Transferase</keyword>
<dbReference type="InterPro" id="IPR001789">
    <property type="entry name" value="Sig_transdc_resp-reg_receiver"/>
</dbReference>
<evidence type="ECO:0000259" key="17">
    <source>
        <dbReference type="PROSITE" id="PS50110"/>
    </source>
</evidence>
<dbReference type="PROSITE" id="PS50112">
    <property type="entry name" value="PAS"/>
    <property type="match status" value="1"/>
</dbReference>
<evidence type="ECO:0000256" key="3">
    <source>
        <dbReference type="ARBA" id="ARBA00012438"/>
    </source>
</evidence>
<keyword evidence="8" id="KW-0547">Nucleotide-binding</keyword>
<evidence type="ECO:0000256" key="15">
    <source>
        <dbReference type="SAM" id="Phobius"/>
    </source>
</evidence>
<feature type="modified residue" description="4-aspartylphosphate" evidence="13">
    <location>
        <position position="1174"/>
    </location>
</feature>
<keyword evidence="11 15" id="KW-1133">Transmembrane helix</keyword>
<dbReference type="PROSITE" id="PS50113">
    <property type="entry name" value="PAC"/>
    <property type="match status" value="2"/>
</dbReference>
<dbReference type="SMART" id="SM00388">
    <property type="entry name" value="HisKA"/>
    <property type="match status" value="1"/>
</dbReference>
<evidence type="ECO:0000259" key="18">
    <source>
        <dbReference type="PROSITE" id="PS50112"/>
    </source>
</evidence>
<keyword evidence="12" id="KW-0902">Two-component regulatory system</keyword>
<evidence type="ECO:0000256" key="6">
    <source>
        <dbReference type="ARBA" id="ARBA00022679"/>
    </source>
</evidence>
<keyword evidence="21" id="KW-1185">Reference proteome</keyword>
<dbReference type="Proteomes" id="UP000525652">
    <property type="component" value="Unassembled WGS sequence"/>
</dbReference>
<dbReference type="Gene3D" id="1.10.287.130">
    <property type="match status" value="1"/>
</dbReference>
<dbReference type="PANTHER" id="PTHR45339">
    <property type="entry name" value="HYBRID SIGNAL TRANSDUCTION HISTIDINE KINASE J"/>
    <property type="match status" value="1"/>
</dbReference>
<dbReference type="InterPro" id="IPR036890">
    <property type="entry name" value="HATPase_C_sf"/>
</dbReference>
<dbReference type="Gene3D" id="3.40.50.2300">
    <property type="match status" value="1"/>
</dbReference>
<dbReference type="Pfam" id="PF08447">
    <property type="entry name" value="PAS_3"/>
    <property type="match status" value="2"/>
</dbReference>
<dbReference type="SUPFAM" id="SSF52172">
    <property type="entry name" value="CheY-like"/>
    <property type="match status" value="1"/>
</dbReference>
<dbReference type="InterPro" id="IPR029151">
    <property type="entry name" value="Sensor-like_sf"/>
</dbReference>
<dbReference type="GO" id="GO:0000155">
    <property type="term" value="F:phosphorelay sensor kinase activity"/>
    <property type="evidence" value="ECO:0007669"/>
    <property type="project" value="InterPro"/>
</dbReference>
<evidence type="ECO:0000256" key="12">
    <source>
        <dbReference type="ARBA" id="ARBA00023012"/>
    </source>
</evidence>
<dbReference type="PROSITE" id="PS50110">
    <property type="entry name" value="RESPONSE_REGULATORY"/>
    <property type="match status" value="1"/>
</dbReference>
<dbReference type="Pfam" id="PF08448">
    <property type="entry name" value="PAS_4"/>
    <property type="match status" value="1"/>
</dbReference>
<evidence type="ECO:0000256" key="5">
    <source>
        <dbReference type="ARBA" id="ARBA00022553"/>
    </source>
</evidence>